<evidence type="ECO:0000313" key="1">
    <source>
        <dbReference type="EMBL" id="MBA0798323.1"/>
    </source>
</evidence>
<dbReference type="AlphaFoldDB" id="A0A7J9GL80"/>
<gene>
    <name evidence="1" type="ORF">Gohar_008921</name>
</gene>
<organism evidence="1 2">
    <name type="scientific">Gossypium harknessii</name>
    <dbReference type="NCBI Taxonomy" id="34285"/>
    <lineage>
        <taxon>Eukaryota</taxon>
        <taxon>Viridiplantae</taxon>
        <taxon>Streptophyta</taxon>
        <taxon>Embryophyta</taxon>
        <taxon>Tracheophyta</taxon>
        <taxon>Spermatophyta</taxon>
        <taxon>Magnoliopsida</taxon>
        <taxon>eudicotyledons</taxon>
        <taxon>Gunneridae</taxon>
        <taxon>Pentapetalae</taxon>
        <taxon>rosids</taxon>
        <taxon>malvids</taxon>
        <taxon>Malvales</taxon>
        <taxon>Malvaceae</taxon>
        <taxon>Malvoideae</taxon>
        <taxon>Gossypium</taxon>
    </lineage>
</organism>
<keyword evidence="2" id="KW-1185">Reference proteome</keyword>
<reference evidence="1 2" key="1">
    <citation type="journal article" date="2019" name="Genome Biol. Evol.">
        <title>Insights into the evolution of the New World diploid cottons (Gossypium, subgenus Houzingenia) based on genome sequencing.</title>
        <authorList>
            <person name="Grover C.E."/>
            <person name="Arick M.A. 2nd"/>
            <person name="Thrash A."/>
            <person name="Conover J.L."/>
            <person name="Sanders W.S."/>
            <person name="Peterson D.G."/>
            <person name="Frelichowski J.E."/>
            <person name="Scheffler J.A."/>
            <person name="Scheffler B.E."/>
            <person name="Wendel J.F."/>
        </authorList>
    </citation>
    <scope>NUCLEOTIDE SEQUENCE [LARGE SCALE GENOMIC DNA]</scope>
    <source>
        <strain evidence="1">0</strain>
        <tissue evidence="1">Leaf</tissue>
    </source>
</reference>
<dbReference type="EMBL" id="JABFAD010000005">
    <property type="protein sequence ID" value="MBA0798323.1"/>
    <property type="molecule type" value="Genomic_DNA"/>
</dbReference>
<dbReference type="Proteomes" id="UP000593560">
    <property type="component" value="Unassembled WGS sequence"/>
</dbReference>
<name>A0A7J9GL80_9ROSI</name>
<protein>
    <submittedName>
        <fullName evidence="1">Uncharacterized protein</fullName>
    </submittedName>
</protein>
<accession>A0A7J9GL80</accession>
<evidence type="ECO:0000313" key="2">
    <source>
        <dbReference type="Proteomes" id="UP000593560"/>
    </source>
</evidence>
<proteinExistence type="predicted"/>
<comment type="caution">
    <text evidence="1">The sequence shown here is derived from an EMBL/GenBank/DDBJ whole genome shotgun (WGS) entry which is preliminary data.</text>
</comment>
<sequence>MHANGYFDHIFPPGITGGFSLPGLRTTDIKQEYQNNYLHDETSSGSMQAESAHHGIFSVQGGNRMLENASVSQLSTTDTIMESNSSSAYPGSPPHYQNDLLHRRLNLVEEILQLSAESYSVASSDSDTSCTEDDYCEAGLSVLENHNRSVEGHSSSHPFEEDYYEKQNKISQLSENDICLIDSCAEQTFSTTKIIDTDQTTQCPGKSDYIAYYFNENVAALRVRETCKLYMRCKCVVDLSLPKEREVAIVLNSEEKFYMLLVSVTFD</sequence>